<keyword evidence="3" id="KW-0255">Endonuclease</keyword>
<evidence type="ECO:0000313" key="3">
    <source>
        <dbReference type="EMBL" id="MBU3838116.1"/>
    </source>
</evidence>
<dbReference type="CDD" id="cd09083">
    <property type="entry name" value="EEP-1"/>
    <property type="match status" value="1"/>
</dbReference>
<dbReference type="GO" id="GO:0004519">
    <property type="term" value="F:endonuclease activity"/>
    <property type="evidence" value="ECO:0007669"/>
    <property type="project" value="UniProtKB-KW"/>
</dbReference>
<comment type="caution">
    <text evidence="3">The sequence shown here is derived from an EMBL/GenBank/DDBJ whole genome shotgun (WGS) entry which is preliminary data.</text>
</comment>
<dbReference type="Proteomes" id="UP000783796">
    <property type="component" value="Unassembled WGS sequence"/>
</dbReference>
<dbReference type="Gene3D" id="3.60.10.10">
    <property type="entry name" value="Endonuclease/exonuclease/phosphatase"/>
    <property type="match status" value="1"/>
</dbReference>
<protein>
    <submittedName>
        <fullName evidence="3">Endonuclease/exonuclease/phosphatase family protein</fullName>
    </submittedName>
</protein>
<feature type="chain" id="PRO_5037659633" evidence="1">
    <location>
        <begin position="24"/>
        <end position="290"/>
    </location>
</feature>
<dbReference type="InterPro" id="IPR005135">
    <property type="entry name" value="Endo/exonuclease/phosphatase"/>
</dbReference>
<proteinExistence type="predicted"/>
<dbReference type="EMBL" id="JAHLFW010000064">
    <property type="protein sequence ID" value="MBU3838116.1"/>
    <property type="molecule type" value="Genomic_DNA"/>
</dbReference>
<evidence type="ECO:0000313" key="4">
    <source>
        <dbReference type="Proteomes" id="UP000783796"/>
    </source>
</evidence>
<keyword evidence="1" id="KW-0732">Signal</keyword>
<dbReference type="InterPro" id="IPR036691">
    <property type="entry name" value="Endo/exonu/phosph_ase_sf"/>
</dbReference>
<name>A0A948TBV9_9BACT</name>
<evidence type="ECO:0000256" key="1">
    <source>
        <dbReference type="SAM" id="SignalP"/>
    </source>
</evidence>
<feature type="domain" description="Endonuclease/exonuclease/phosphatase" evidence="2">
    <location>
        <begin position="35"/>
        <end position="281"/>
    </location>
</feature>
<reference evidence="3" key="1">
    <citation type="journal article" date="2021" name="PeerJ">
        <title>Extensive microbial diversity within the chicken gut microbiome revealed by metagenomics and culture.</title>
        <authorList>
            <person name="Gilroy R."/>
            <person name="Ravi A."/>
            <person name="Getino M."/>
            <person name="Pursley I."/>
            <person name="Horton D.L."/>
            <person name="Alikhan N.F."/>
            <person name="Baker D."/>
            <person name="Gharbi K."/>
            <person name="Hall N."/>
            <person name="Watson M."/>
            <person name="Adriaenssens E.M."/>
            <person name="Foster-Nyarko E."/>
            <person name="Jarju S."/>
            <person name="Secka A."/>
            <person name="Antonio M."/>
            <person name="Oren A."/>
            <person name="Chaudhuri R.R."/>
            <person name="La Ragione R."/>
            <person name="Hildebrand F."/>
            <person name="Pallen M.J."/>
        </authorList>
    </citation>
    <scope>NUCLEOTIDE SEQUENCE</scope>
    <source>
        <strain evidence="3">G4-2901</strain>
    </source>
</reference>
<dbReference type="PROSITE" id="PS51257">
    <property type="entry name" value="PROKAR_LIPOPROTEIN"/>
    <property type="match status" value="1"/>
</dbReference>
<dbReference type="Pfam" id="PF03372">
    <property type="entry name" value="Exo_endo_phos"/>
    <property type="match status" value="1"/>
</dbReference>
<dbReference type="AlphaFoldDB" id="A0A948TBV9"/>
<accession>A0A948TBV9</accession>
<evidence type="ECO:0000259" key="2">
    <source>
        <dbReference type="Pfam" id="PF03372"/>
    </source>
</evidence>
<keyword evidence="3" id="KW-0540">Nuclease</keyword>
<dbReference type="PANTHER" id="PTHR12121:SF36">
    <property type="entry name" value="ENDONUCLEASE_EXONUCLEASE_PHOSPHATASE DOMAIN-CONTAINING PROTEIN"/>
    <property type="match status" value="1"/>
</dbReference>
<keyword evidence="3" id="KW-0378">Hydrolase</keyword>
<feature type="signal peptide" evidence="1">
    <location>
        <begin position="1"/>
        <end position="23"/>
    </location>
</feature>
<reference evidence="3" key="2">
    <citation type="submission" date="2021-04" db="EMBL/GenBank/DDBJ databases">
        <authorList>
            <person name="Gilroy R."/>
        </authorList>
    </citation>
    <scope>NUCLEOTIDE SEQUENCE</scope>
    <source>
        <strain evidence="3">G4-2901</strain>
    </source>
</reference>
<sequence length="290" mass="32832">MKKHILKSLTLAIAITLAGTSCSSVKEQTSEIKWATFNIRLDTPYDSLNNWEYRKDSVASFIRNQDLDIVGMQEVLHNQLVDLKTRLPEYAEIGVGREDGKTKGEYAPIFFKKDRFEVLDNNTFCLSQYPDSIGFIGWDGACTRIATWAKMKDKQNGKIFMAINTHFDHVGTEARRKGALLIIEKIKEIVGDKPAVLTGDFNVNDSSEAYNTLTTNSFVLKDAHKEAQTKEGVDYTFHNFGRIEPSSCEKIDFIFITPNIKVSISYIPEEAKQEGKFLSDHNPEVVQISF</sequence>
<gene>
    <name evidence="3" type="ORF">H9777_07350</name>
</gene>
<dbReference type="InterPro" id="IPR050410">
    <property type="entry name" value="CCR4/nocturin_mRNA_transcr"/>
</dbReference>
<organism evidence="3 4">
    <name type="scientific">Candidatus Phocaeicola faecigallinarum</name>
    <dbReference type="NCBI Taxonomy" id="2838732"/>
    <lineage>
        <taxon>Bacteria</taxon>
        <taxon>Pseudomonadati</taxon>
        <taxon>Bacteroidota</taxon>
        <taxon>Bacteroidia</taxon>
        <taxon>Bacteroidales</taxon>
        <taxon>Bacteroidaceae</taxon>
        <taxon>Phocaeicola</taxon>
    </lineage>
</organism>
<dbReference type="SUPFAM" id="SSF56219">
    <property type="entry name" value="DNase I-like"/>
    <property type="match status" value="1"/>
</dbReference>
<dbReference type="PANTHER" id="PTHR12121">
    <property type="entry name" value="CARBON CATABOLITE REPRESSOR PROTEIN 4"/>
    <property type="match status" value="1"/>
</dbReference>
<dbReference type="GO" id="GO:0000175">
    <property type="term" value="F:3'-5'-RNA exonuclease activity"/>
    <property type="evidence" value="ECO:0007669"/>
    <property type="project" value="TreeGrafter"/>
</dbReference>